<comment type="subcellular location">
    <subcellularLocation>
        <location evidence="1">Nucleus</location>
    </subcellularLocation>
</comment>
<dbReference type="EMBL" id="AP024423">
    <property type="protein sequence ID" value="BCR92452.1"/>
    <property type="molecule type" value="Genomic_DNA"/>
</dbReference>
<evidence type="ECO:0000256" key="4">
    <source>
        <dbReference type="ARBA" id="ARBA00022771"/>
    </source>
</evidence>
<dbReference type="KEGG" id="ache:ACHE_80352A"/>
<dbReference type="GO" id="GO:0008270">
    <property type="term" value="F:zinc ion binding"/>
    <property type="evidence" value="ECO:0007669"/>
    <property type="project" value="UniProtKB-KW"/>
</dbReference>
<keyword evidence="4 7" id="KW-0863">Zinc-finger</keyword>
<dbReference type="AlphaFoldDB" id="A0A7R7VX79"/>
<evidence type="ECO:0000256" key="2">
    <source>
        <dbReference type="ARBA" id="ARBA00022723"/>
    </source>
</evidence>
<dbReference type="Gene3D" id="3.30.160.60">
    <property type="entry name" value="Classic Zinc Finger"/>
    <property type="match status" value="2"/>
</dbReference>
<dbReference type="SUPFAM" id="SSF57667">
    <property type="entry name" value="beta-beta-alpha zinc fingers"/>
    <property type="match status" value="1"/>
</dbReference>
<reference evidence="10" key="2">
    <citation type="submission" date="2021-02" db="EMBL/GenBank/DDBJ databases">
        <title>Aspergillus chevalieri M1 genome sequence.</title>
        <authorList>
            <person name="Kadooka C."/>
            <person name="Mori K."/>
            <person name="Futagami T."/>
        </authorList>
    </citation>
    <scope>NUCLEOTIDE SEQUENCE</scope>
    <source>
        <strain evidence="10">M1</strain>
    </source>
</reference>
<dbReference type="InterPro" id="IPR013087">
    <property type="entry name" value="Znf_C2H2_type"/>
</dbReference>
<dbReference type="GO" id="GO:0005634">
    <property type="term" value="C:nucleus"/>
    <property type="evidence" value="ECO:0007669"/>
    <property type="project" value="UniProtKB-SubCell"/>
</dbReference>
<organism evidence="10 11">
    <name type="scientific">Aspergillus chevalieri</name>
    <name type="common">Eurotium chevalieri</name>
    <dbReference type="NCBI Taxonomy" id="182096"/>
    <lineage>
        <taxon>Eukaryota</taxon>
        <taxon>Fungi</taxon>
        <taxon>Dikarya</taxon>
        <taxon>Ascomycota</taxon>
        <taxon>Pezizomycotina</taxon>
        <taxon>Eurotiomycetes</taxon>
        <taxon>Eurotiomycetidae</taxon>
        <taxon>Eurotiales</taxon>
        <taxon>Aspergillaceae</taxon>
        <taxon>Aspergillus</taxon>
        <taxon>Aspergillus subgen. Aspergillus</taxon>
    </lineage>
</organism>
<evidence type="ECO:0000256" key="8">
    <source>
        <dbReference type="SAM" id="MobiDB-lite"/>
    </source>
</evidence>
<dbReference type="PANTHER" id="PTHR40626">
    <property type="entry name" value="MIP31509P"/>
    <property type="match status" value="1"/>
</dbReference>
<keyword evidence="11" id="KW-1185">Reference proteome</keyword>
<protein>
    <recommendedName>
        <fullName evidence="9">C2H2-type domain-containing protein</fullName>
    </recommendedName>
</protein>
<keyword evidence="5" id="KW-0862">Zinc</keyword>
<evidence type="ECO:0000256" key="1">
    <source>
        <dbReference type="ARBA" id="ARBA00004123"/>
    </source>
</evidence>
<accession>A0A7R7VX79</accession>
<dbReference type="PROSITE" id="PS00028">
    <property type="entry name" value="ZINC_FINGER_C2H2_1"/>
    <property type="match status" value="2"/>
</dbReference>
<dbReference type="GeneID" id="66986801"/>
<keyword evidence="3" id="KW-0677">Repeat</keyword>
<evidence type="ECO:0000256" key="3">
    <source>
        <dbReference type="ARBA" id="ARBA00022737"/>
    </source>
</evidence>
<dbReference type="Pfam" id="PF04082">
    <property type="entry name" value="Fungal_trans"/>
    <property type="match status" value="1"/>
</dbReference>
<dbReference type="Pfam" id="PF00096">
    <property type="entry name" value="zf-C2H2"/>
    <property type="match status" value="2"/>
</dbReference>
<dbReference type="InterPro" id="IPR007219">
    <property type="entry name" value="XnlR_reg_dom"/>
</dbReference>
<dbReference type="CDD" id="cd12148">
    <property type="entry name" value="fungal_TF_MHR"/>
    <property type="match status" value="1"/>
</dbReference>
<dbReference type="FunFam" id="3.30.160.60:FF:002123">
    <property type="entry name" value="C2H2 transcription factor, putative"/>
    <property type="match status" value="1"/>
</dbReference>
<gene>
    <name evidence="10" type="ORF">ACHE_80352A</name>
</gene>
<reference evidence="10" key="1">
    <citation type="submission" date="2021-01" db="EMBL/GenBank/DDBJ databases">
        <authorList>
            <consortium name="Aspergillus chevalieri M1 genome sequencing consortium"/>
            <person name="Kazuki M."/>
            <person name="Futagami T."/>
        </authorList>
    </citation>
    <scope>NUCLEOTIDE SEQUENCE</scope>
    <source>
        <strain evidence="10">M1</strain>
    </source>
</reference>
<dbReference type="SMART" id="SM00355">
    <property type="entry name" value="ZnF_C2H2"/>
    <property type="match status" value="2"/>
</dbReference>
<keyword evidence="6" id="KW-0539">Nucleus</keyword>
<evidence type="ECO:0000313" key="10">
    <source>
        <dbReference type="EMBL" id="BCR92452.1"/>
    </source>
</evidence>
<evidence type="ECO:0000256" key="5">
    <source>
        <dbReference type="ARBA" id="ARBA00022833"/>
    </source>
</evidence>
<name>A0A7R7VX79_ASPCH</name>
<dbReference type="InterPro" id="IPR036236">
    <property type="entry name" value="Znf_C2H2_sf"/>
</dbReference>
<dbReference type="PANTHER" id="PTHR40626:SF25">
    <property type="entry name" value="TRANSCRIPTION FACTOR, PUTATIVE (AFU_ORTHOLOGUE AFUA_3G02070)-RELATED"/>
    <property type="match status" value="1"/>
</dbReference>
<evidence type="ECO:0000313" key="11">
    <source>
        <dbReference type="Proteomes" id="UP000637239"/>
    </source>
</evidence>
<evidence type="ECO:0000256" key="6">
    <source>
        <dbReference type="ARBA" id="ARBA00023242"/>
    </source>
</evidence>
<feature type="domain" description="C2H2-type" evidence="9">
    <location>
        <begin position="16"/>
        <end position="43"/>
    </location>
</feature>
<evidence type="ECO:0000259" key="9">
    <source>
        <dbReference type="PROSITE" id="PS50157"/>
    </source>
</evidence>
<feature type="domain" description="C2H2-type" evidence="9">
    <location>
        <begin position="44"/>
        <end position="72"/>
    </location>
</feature>
<sequence>MPTPGDATMVKAARSYQCQRCSRSFARLEHLQRHDRSHTKEKPFVCNDCPKSFTRKDLLARHIRLSHSPSEGPVNHHDVTAAPITPTTTTPLTEEQSAISGTHGPFQPMTNAPAEGAAAALNDPFNAMGPSSLYDGDDFTSFLDSISLPSHPFSVAYQPLPFFPVFTTGDHNNLHSPLDYVPNVSSEKDSAAANDAPTPSRSVLPRHGTHLPSLQPEGSSLQHNKARQPKDFVPVTAQYRDRIVASLRDYANVLPPNPSIPSRHALSRCVTGYFIGFHDHYPFMHIPTFSIDAMTLPLFLSMAALGARYCREPDTSNSLYQVAKVVTLEHIRRQFQSSKVTSQDDQNLLETVQSLLLLTSVSMWFEHNPPFQEALYIRSFMETLARQGGLNYLPDSDGSWESWIQRERVKRTKLIVFCFFNIQTIVFDLPPMILTEEIQLDLPCTEGEWQASNAALWQEECRQRKNEPKFQNALWSLFCRNPGGNEERGALESFTSLGGYVLIHAIIQNIWSMQKTCRMPGSRSQSLSPTEIVAFEQALERWCQCWERNQESSIDPMSPHGPLSFTSAALLRSAYIRLNVDFSSARQLKTWNPRQIAQSLRDNVCVQRSERLTRAALHCAHALSTPIKLGINFVAHTQVVLWSNQHALCSLECAVLLAKWLEVATAPGMYPGGLTEQEAKLLDFVIEMALETKHEASRDWLLENNTRLSATVTRLWARLFTADYIWEMVSLVGQSLNSYADILENESK</sequence>
<dbReference type="RefSeq" id="XP_043140965.1">
    <property type="nucleotide sequence ID" value="XM_043283713.1"/>
</dbReference>
<dbReference type="FunFam" id="3.30.160.60:FF:002991">
    <property type="entry name" value="C2H2 transcription factor, putative"/>
    <property type="match status" value="1"/>
</dbReference>
<dbReference type="InterPro" id="IPR051059">
    <property type="entry name" value="VerF-like"/>
</dbReference>
<proteinExistence type="predicted"/>
<dbReference type="GO" id="GO:0006351">
    <property type="term" value="P:DNA-templated transcription"/>
    <property type="evidence" value="ECO:0007669"/>
    <property type="project" value="InterPro"/>
</dbReference>
<feature type="region of interest" description="Disordered" evidence="8">
    <location>
        <begin position="182"/>
        <end position="227"/>
    </location>
</feature>
<dbReference type="GO" id="GO:0000978">
    <property type="term" value="F:RNA polymerase II cis-regulatory region sequence-specific DNA binding"/>
    <property type="evidence" value="ECO:0007669"/>
    <property type="project" value="InterPro"/>
</dbReference>
<evidence type="ECO:0000256" key="7">
    <source>
        <dbReference type="PROSITE-ProRule" id="PRU00042"/>
    </source>
</evidence>
<dbReference type="Proteomes" id="UP000637239">
    <property type="component" value="Chromosome 8"/>
</dbReference>
<dbReference type="PROSITE" id="PS50157">
    <property type="entry name" value="ZINC_FINGER_C2H2_2"/>
    <property type="match status" value="2"/>
</dbReference>
<dbReference type="GO" id="GO:0000981">
    <property type="term" value="F:DNA-binding transcription factor activity, RNA polymerase II-specific"/>
    <property type="evidence" value="ECO:0007669"/>
    <property type="project" value="InterPro"/>
</dbReference>
<dbReference type="GO" id="GO:0000785">
    <property type="term" value="C:chromatin"/>
    <property type="evidence" value="ECO:0007669"/>
    <property type="project" value="TreeGrafter"/>
</dbReference>
<keyword evidence="2" id="KW-0479">Metal-binding</keyword>